<evidence type="ECO:0000259" key="2">
    <source>
        <dbReference type="Pfam" id="PF10453"/>
    </source>
</evidence>
<evidence type="ECO:0000313" key="4">
    <source>
        <dbReference type="Proteomes" id="UP000005203"/>
    </source>
</evidence>
<gene>
    <name evidence="5" type="primary">LOC551066</name>
</gene>
<sequence>MTIEIKLFGADYYLQGPRVPPTGVRPPPPPRFGGRLPPPGLPPRMPPPPMNPVFGPMRQRLPPPPRPGGVNRPSGPMPLFGPRVRAMAPMVPPMGLRGVGPRGPLMRPWHRRALPPQILSHMRPRFSIRNGNVKGKAMNNAKKVSKLEELELKKPWMTDEIRSEIQKKNKLYAKAKKNKDAKEWEEFKDLRNKVTRMIRDAKNDYLAKHPEQAHLYPNSEESYDQRNENYSSSKDDESFYYEIGDKDFSSEDTLSKHEKEHELYEDIEKWIMERKKRYPTKINVELRKAEEIEKLQRGEIIKQKQEITKRKRHKFLRSHNRKRIIKKEPIIISNNIEEQKETYRGLHRFFGTLCLKKEDLEIEKQSNNEIENNYKENQINQISDEEEILDILPKFATSNVPNLVANYESVSEESDMPEEVSFKKISLNNENKENNAIKDEIKYENRSIQIQPIDSVCKISKIKLTLNQNSKNKEQKITNKTPPYTSQLLQKLLSRSIQHERNLICQCIKYIIDNNFFD</sequence>
<dbReference type="Pfam" id="PF10453">
    <property type="entry name" value="NUFIP1"/>
    <property type="match status" value="1"/>
</dbReference>
<keyword evidence="4" id="KW-1185">Reference proteome</keyword>
<dbReference type="EnsemblMetazoa" id="XM_026441193">
    <property type="protein sequence ID" value="XP_026296978"/>
    <property type="gene ID" value="LOC551066"/>
</dbReference>
<protein>
    <submittedName>
        <fullName evidence="5">Nuclear fragile X mental retardation-interacting protein 1 isoform X1</fullName>
    </submittedName>
</protein>
<feature type="domain" description="FMR1-interacting protein 1 conserved" evidence="2">
    <location>
        <begin position="265"/>
        <end position="299"/>
    </location>
</feature>
<name>A0A7M7L642_APIME</name>
<dbReference type="InterPro" id="IPR019496">
    <property type="entry name" value="NUFIP1_cons_dom"/>
</dbReference>
<organism evidence="3">
    <name type="scientific">Apis mellifera</name>
    <name type="common">Honeybee</name>
    <dbReference type="NCBI Taxonomy" id="7460"/>
    <lineage>
        <taxon>Eukaryota</taxon>
        <taxon>Metazoa</taxon>
        <taxon>Ecdysozoa</taxon>
        <taxon>Arthropoda</taxon>
        <taxon>Hexapoda</taxon>
        <taxon>Insecta</taxon>
        <taxon>Pterygota</taxon>
        <taxon>Neoptera</taxon>
        <taxon>Endopterygota</taxon>
        <taxon>Hymenoptera</taxon>
        <taxon>Apocrita</taxon>
        <taxon>Aculeata</taxon>
        <taxon>Apoidea</taxon>
        <taxon>Anthophila</taxon>
        <taxon>Apidae</taxon>
        <taxon>Apis</taxon>
    </lineage>
</organism>
<evidence type="ECO:0000313" key="3">
    <source>
        <dbReference type="EnsemblMetazoa" id="XP_026296978"/>
    </source>
</evidence>
<proteinExistence type="predicted"/>
<dbReference type="AlphaFoldDB" id="A0A7M7L642"/>
<feature type="compositionally biased region" description="Pro residues" evidence="1">
    <location>
        <begin position="18"/>
        <end position="51"/>
    </location>
</feature>
<dbReference type="GeneID" id="551066"/>
<reference evidence="5" key="2">
    <citation type="submission" date="2025-04" db="UniProtKB">
        <authorList>
            <consortium name="RefSeq"/>
        </authorList>
    </citation>
    <scope>IDENTIFICATION</scope>
    <source>
        <strain evidence="5">DH4</strain>
        <tissue evidence="5">Whole body</tissue>
    </source>
</reference>
<feature type="compositionally biased region" description="Basic and acidic residues" evidence="1">
    <location>
        <begin position="223"/>
        <end position="234"/>
    </location>
</feature>
<evidence type="ECO:0000256" key="1">
    <source>
        <dbReference type="SAM" id="MobiDB-lite"/>
    </source>
</evidence>
<dbReference type="OrthoDB" id="273070at2759"/>
<dbReference type="Proteomes" id="UP000005203">
    <property type="component" value="Linkage group LG6"/>
</dbReference>
<feature type="region of interest" description="Disordered" evidence="1">
    <location>
        <begin position="206"/>
        <end position="234"/>
    </location>
</feature>
<feature type="region of interest" description="Disordered" evidence="1">
    <location>
        <begin position="16"/>
        <end position="72"/>
    </location>
</feature>
<dbReference type="RefSeq" id="XP_026296978.1">
    <property type="nucleotide sequence ID" value="XM_026441193.1"/>
</dbReference>
<evidence type="ECO:0000313" key="5">
    <source>
        <dbReference type="RefSeq" id="XP_026296978.1"/>
    </source>
</evidence>
<accession>A0A8B8H093</accession>
<accession>A0A7M7L642</accession>
<reference evidence="3" key="1">
    <citation type="submission" date="2021-01" db="UniProtKB">
        <authorList>
            <consortium name="EnsemblMetazoa"/>
        </authorList>
    </citation>
    <scope>IDENTIFICATION</scope>
    <source>
        <strain evidence="3">DH4</strain>
    </source>
</reference>